<keyword evidence="8" id="KW-1185">Reference proteome</keyword>
<dbReference type="PANTHER" id="PTHR38776:SF1">
    <property type="entry name" value="MLTA-INTERACTING PROTEIN-RELATED"/>
    <property type="match status" value="1"/>
</dbReference>
<dbReference type="PANTHER" id="PTHR38776">
    <property type="entry name" value="MLTA-INTERACTING PROTEIN-RELATED"/>
    <property type="match status" value="1"/>
</dbReference>
<evidence type="ECO:0000313" key="8">
    <source>
        <dbReference type="Proteomes" id="UP001185659"/>
    </source>
</evidence>
<feature type="signal peptide" evidence="6">
    <location>
        <begin position="1"/>
        <end position="25"/>
    </location>
</feature>
<comment type="caution">
    <text evidence="7">The sequence shown here is derived from an EMBL/GenBank/DDBJ whole genome shotgun (WGS) entry which is preliminary data.</text>
</comment>
<reference evidence="7 8" key="1">
    <citation type="submission" date="2023-10" db="EMBL/GenBank/DDBJ databases">
        <authorList>
            <person name="Venkata Ramana C."/>
            <person name="Sasikala C."/>
            <person name="Dhurka M."/>
        </authorList>
    </citation>
    <scope>NUCLEOTIDE SEQUENCE [LARGE SCALE GENOMIC DNA]</scope>
    <source>
        <strain evidence="7 8">KCTC 32151</strain>
    </source>
</reference>
<evidence type="ECO:0000256" key="6">
    <source>
        <dbReference type="SAM" id="SignalP"/>
    </source>
</evidence>
<dbReference type="Proteomes" id="UP001185659">
    <property type="component" value="Unassembled WGS sequence"/>
</dbReference>
<protein>
    <submittedName>
        <fullName evidence="7">MipA/OmpV family protein</fullName>
    </submittedName>
</protein>
<keyword evidence="3 6" id="KW-0732">Signal</keyword>
<accession>A0ABU4AQL3</accession>
<sequence length="275" mass="29297">MRPHLAAILSAPLVAASLALAPASAQEGGSGKNFWSGDWSVTVGASGAFRPEFEGSRSHLFSLVPLVSVGRQGNDRRFSSRNDNGSFALFGGYGFEAGLTGKFLFKRDADDANDLKGLDPVKWGVEAGGFAEVYPTDWLRVRGELRHGFRAHSGFVADVAADAFYDVTPHIRISGGPRASFASKDYFETYYGVNAREAAASGLSEYQPDGGGLKSLGVGGAVTWKVTDAFTSSVFAEYASLKGAAADSSLVRERGSRNQFTIGLSSTYRFDFTLD</sequence>
<gene>
    <name evidence="7" type="ORF">R2G56_19785</name>
</gene>
<dbReference type="InterPro" id="IPR010583">
    <property type="entry name" value="MipA"/>
</dbReference>
<evidence type="ECO:0000256" key="5">
    <source>
        <dbReference type="ARBA" id="ARBA00023237"/>
    </source>
</evidence>
<comment type="similarity">
    <text evidence="2">Belongs to the MipA/OmpV family.</text>
</comment>
<name>A0ABU4AQL3_9HYPH</name>
<evidence type="ECO:0000256" key="1">
    <source>
        <dbReference type="ARBA" id="ARBA00004442"/>
    </source>
</evidence>
<proteinExistence type="inferred from homology"/>
<comment type="subcellular location">
    <subcellularLocation>
        <location evidence="1">Cell outer membrane</location>
    </subcellularLocation>
</comment>
<evidence type="ECO:0000256" key="2">
    <source>
        <dbReference type="ARBA" id="ARBA00005722"/>
    </source>
</evidence>
<keyword evidence="5" id="KW-0998">Cell outer membrane</keyword>
<dbReference type="Pfam" id="PF06629">
    <property type="entry name" value="MipA"/>
    <property type="match status" value="1"/>
</dbReference>
<feature type="chain" id="PRO_5047140692" evidence="6">
    <location>
        <begin position="26"/>
        <end position="275"/>
    </location>
</feature>
<dbReference type="RefSeq" id="WP_222474119.1">
    <property type="nucleotide sequence ID" value="NZ_CP177239.1"/>
</dbReference>
<organism evidence="7 8">
    <name type="scientific">Nitratireductor aquimarinus</name>
    <dbReference type="NCBI Taxonomy" id="889300"/>
    <lineage>
        <taxon>Bacteria</taxon>
        <taxon>Pseudomonadati</taxon>
        <taxon>Pseudomonadota</taxon>
        <taxon>Alphaproteobacteria</taxon>
        <taxon>Hyphomicrobiales</taxon>
        <taxon>Phyllobacteriaceae</taxon>
        <taxon>Nitratireductor</taxon>
    </lineage>
</organism>
<keyword evidence="4" id="KW-0472">Membrane</keyword>
<evidence type="ECO:0000256" key="3">
    <source>
        <dbReference type="ARBA" id="ARBA00022729"/>
    </source>
</evidence>
<evidence type="ECO:0000256" key="4">
    <source>
        <dbReference type="ARBA" id="ARBA00023136"/>
    </source>
</evidence>
<evidence type="ECO:0000313" key="7">
    <source>
        <dbReference type="EMBL" id="MDV6228536.1"/>
    </source>
</evidence>
<dbReference type="EMBL" id="JAWLIP010000010">
    <property type="protein sequence ID" value="MDV6228536.1"/>
    <property type="molecule type" value="Genomic_DNA"/>
</dbReference>